<gene>
    <name evidence="1" type="primary">jg10093</name>
    <name evidence="1" type="ORF">PAEG_LOCUS24953</name>
</gene>
<evidence type="ECO:0000313" key="2">
    <source>
        <dbReference type="Proteomes" id="UP000838756"/>
    </source>
</evidence>
<dbReference type="Proteomes" id="UP000838756">
    <property type="component" value="Unassembled WGS sequence"/>
</dbReference>
<dbReference type="EMBL" id="CAKXAJ010026282">
    <property type="protein sequence ID" value="CAH2265559.1"/>
    <property type="molecule type" value="Genomic_DNA"/>
</dbReference>
<accession>A0A8S4SBB8</accession>
<comment type="caution">
    <text evidence="1">The sequence shown here is derived from an EMBL/GenBank/DDBJ whole genome shotgun (WGS) entry which is preliminary data.</text>
</comment>
<protein>
    <submittedName>
        <fullName evidence="1">Jg10093 protein</fullName>
    </submittedName>
</protein>
<keyword evidence="2" id="KW-1185">Reference proteome</keyword>
<dbReference type="OrthoDB" id="47059at2759"/>
<sequence length="85" mass="9538">MSRRNNVNVISVHRFRDGRWGYVLVPRCWNGDLALVNAALVDPRRGGWTTSSESLGAAPLDPSGTRPWYLGSLQKTYVQDVHKLT</sequence>
<organism evidence="1 2">
    <name type="scientific">Pararge aegeria aegeria</name>
    <dbReference type="NCBI Taxonomy" id="348720"/>
    <lineage>
        <taxon>Eukaryota</taxon>
        <taxon>Metazoa</taxon>
        <taxon>Ecdysozoa</taxon>
        <taxon>Arthropoda</taxon>
        <taxon>Hexapoda</taxon>
        <taxon>Insecta</taxon>
        <taxon>Pterygota</taxon>
        <taxon>Neoptera</taxon>
        <taxon>Endopterygota</taxon>
        <taxon>Lepidoptera</taxon>
        <taxon>Glossata</taxon>
        <taxon>Ditrysia</taxon>
        <taxon>Papilionoidea</taxon>
        <taxon>Nymphalidae</taxon>
        <taxon>Satyrinae</taxon>
        <taxon>Satyrini</taxon>
        <taxon>Parargina</taxon>
        <taxon>Pararge</taxon>
    </lineage>
</organism>
<proteinExistence type="predicted"/>
<evidence type="ECO:0000313" key="1">
    <source>
        <dbReference type="EMBL" id="CAH2265559.1"/>
    </source>
</evidence>
<dbReference type="AlphaFoldDB" id="A0A8S4SBB8"/>
<name>A0A8S4SBB8_9NEOP</name>
<reference evidence="1" key="1">
    <citation type="submission" date="2022-03" db="EMBL/GenBank/DDBJ databases">
        <authorList>
            <person name="Lindestad O."/>
        </authorList>
    </citation>
    <scope>NUCLEOTIDE SEQUENCE</scope>
</reference>